<dbReference type="InterPro" id="IPR012677">
    <property type="entry name" value="Nucleotide-bd_a/b_plait_sf"/>
</dbReference>
<evidence type="ECO:0000256" key="2">
    <source>
        <dbReference type="PROSITE-ProRule" id="PRU00176"/>
    </source>
</evidence>
<evidence type="ECO:0000313" key="4">
    <source>
        <dbReference type="Ensembl" id="ENSJHYP00000008528.1"/>
    </source>
</evidence>
<dbReference type="Proteomes" id="UP000694408">
    <property type="component" value="Unplaced"/>
</dbReference>
<reference evidence="4" key="1">
    <citation type="submission" date="2025-08" db="UniProtKB">
        <authorList>
            <consortium name="Ensembl"/>
        </authorList>
    </citation>
    <scope>IDENTIFICATION</scope>
</reference>
<reference evidence="4" key="2">
    <citation type="submission" date="2025-09" db="UniProtKB">
        <authorList>
            <consortium name="Ensembl"/>
        </authorList>
    </citation>
    <scope>IDENTIFICATION</scope>
</reference>
<dbReference type="Gene3D" id="3.30.70.330">
    <property type="match status" value="2"/>
</dbReference>
<dbReference type="Pfam" id="PF14709">
    <property type="entry name" value="DND1_DSRM"/>
    <property type="match status" value="1"/>
</dbReference>
<sequence length="420" mass="46351">MGVLGGSSGSLRAEEFVCPSKCWPALDFVVPSWGWDAPSWEAESSLLTNHQHHLLLQTWKNKINEANKMALLAWEKETGIELVQINGQRRYGGPPPGWVGGPPPAGTEVYIARLPQDIYEDTLLPLFGSVGRLYEFRLMMTFSGMNRGFAYARYASRQDARRAIAAFHRFQLRRGCAIVVCWSTQKRELLVSGLGASVSQRELEATLQRVTEGICSVTLHASPSQKQAKLAVLKYRSHQAAALAKKALMEALSHGSKMTVEWLNPQLKQKLQLCEEEPPSSWVQGGESPAVPPLPSLQNVLDCLNALCWKHHLRTPLIRTKCVQVNPNGWQRFWYQVAISESHVPVSGFMWISPDRQGQSEHEKAKVVAALHLLRALAESLVSPCTAFPKVLKGPLGRWSCGTSGQGGMGQGGTQAGWQG</sequence>
<dbReference type="AlphaFoldDB" id="A0A8C5NLL9"/>
<dbReference type="OMA" id="CHMLPAR"/>
<accession>A0A8C5NLL9</accession>
<dbReference type="SUPFAM" id="SSF54928">
    <property type="entry name" value="RNA-binding domain, RBD"/>
    <property type="match status" value="1"/>
</dbReference>
<dbReference type="Pfam" id="PF00076">
    <property type="entry name" value="RRM_1"/>
    <property type="match status" value="1"/>
</dbReference>
<evidence type="ECO:0000259" key="3">
    <source>
        <dbReference type="PROSITE" id="PS50102"/>
    </source>
</evidence>
<dbReference type="InterPro" id="IPR000504">
    <property type="entry name" value="RRM_dom"/>
</dbReference>
<dbReference type="PANTHER" id="PTHR21245">
    <property type="entry name" value="HETEROGENEOUS NUCLEAR RIBONUCLEOPROTEIN"/>
    <property type="match status" value="1"/>
</dbReference>
<evidence type="ECO:0000256" key="1">
    <source>
        <dbReference type="ARBA" id="ARBA00022884"/>
    </source>
</evidence>
<feature type="domain" description="RRM" evidence="3">
    <location>
        <begin position="107"/>
        <end position="185"/>
    </location>
</feature>
<name>A0A8C5NLL9_JUNHY</name>
<organism evidence="4 5">
    <name type="scientific">Junco hyemalis</name>
    <name type="common">Dark-eyed junco</name>
    <dbReference type="NCBI Taxonomy" id="40217"/>
    <lineage>
        <taxon>Eukaryota</taxon>
        <taxon>Metazoa</taxon>
        <taxon>Chordata</taxon>
        <taxon>Craniata</taxon>
        <taxon>Vertebrata</taxon>
        <taxon>Euteleostomi</taxon>
        <taxon>Archelosauria</taxon>
        <taxon>Archosauria</taxon>
        <taxon>Dinosauria</taxon>
        <taxon>Saurischia</taxon>
        <taxon>Theropoda</taxon>
        <taxon>Coelurosauria</taxon>
        <taxon>Aves</taxon>
        <taxon>Neognathae</taxon>
        <taxon>Neoaves</taxon>
        <taxon>Telluraves</taxon>
        <taxon>Australaves</taxon>
        <taxon>Passeriformes</taxon>
        <taxon>Passerellidae</taxon>
        <taxon>Junco</taxon>
    </lineage>
</organism>
<keyword evidence="5" id="KW-1185">Reference proteome</keyword>
<dbReference type="SMART" id="SM00360">
    <property type="entry name" value="RRM"/>
    <property type="match status" value="2"/>
</dbReference>
<dbReference type="GO" id="GO:0003723">
    <property type="term" value="F:RNA binding"/>
    <property type="evidence" value="ECO:0007669"/>
    <property type="project" value="UniProtKB-UniRule"/>
</dbReference>
<proteinExistence type="predicted"/>
<dbReference type="InterPro" id="IPR035979">
    <property type="entry name" value="RBD_domain_sf"/>
</dbReference>
<dbReference type="PROSITE" id="PS50102">
    <property type="entry name" value="RRM"/>
    <property type="match status" value="1"/>
</dbReference>
<evidence type="ECO:0000313" key="5">
    <source>
        <dbReference type="Proteomes" id="UP000694408"/>
    </source>
</evidence>
<keyword evidence="1 2" id="KW-0694">RNA-binding</keyword>
<dbReference type="Ensembl" id="ENSJHYT00000010359.1">
    <property type="protein sequence ID" value="ENSJHYP00000008528.1"/>
    <property type="gene ID" value="ENSJHYG00000006746.1"/>
</dbReference>
<protein>
    <submittedName>
        <fullName evidence="4">DND microRNA-mediated repression inhibitor 1</fullName>
    </submittedName>
</protein>